<evidence type="ECO:0000256" key="2">
    <source>
        <dbReference type="ARBA" id="ARBA00022448"/>
    </source>
</evidence>
<feature type="transmembrane region" description="Helical" evidence="7">
    <location>
        <begin position="110"/>
        <end position="130"/>
    </location>
</feature>
<comment type="caution">
    <text evidence="10">The sequence shown here is derived from an EMBL/GenBank/DDBJ whole genome shotgun (WGS) entry which is preliminary data.</text>
</comment>
<evidence type="ECO:0000256" key="6">
    <source>
        <dbReference type="ARBA" id="ARBA00023136"/>
    </source>
</evidence>
<feature type="transmembrane region" description="Helical" evidence="7">
    <location>
        <begin position="247"/>
        <end position="266"/>
    </location>
</feature>
<evidence type="ECO:0000256" key="7">
    <source>
        <dbReference type="RuleBase" id="RU363032"/>
    </source>
</evidence>
<keyword evidence="6 7" id="KW-0472">Membrane</keyword>
<proteinExistence type="inferred from homology"/>
<keyword evidence="11" id="KW-1185">Reference proteome</keyword>
<organism evidence="10 11">
    <name type="scientific">Sphaerisporangium album</name>
    <dbReference type="NCBI Taxonomy" id="509200"/>
    <lineage>
        <taxon>Bacteria</taxon>
        <taxon>Bacillati</taxon>
        <taxon>Actinomycetota</taxon>
        <taxon>Actinomycetes</taxon>
        <taxon>Streptosporangiales</taxon>
        <taxon>Streptosporangiaceae</taxon>
        <taxon>Sphaerisporangium</taxon>
    </lineage>
</organism>
<dbReference type="AlphaFoldDB" id="A0A367F886"/>
<dbReference type="Pfam" id="PF00528">
    <property type="entry name" value="BPD_transp_1"/>
    <property type="match status" value="1"/>
</dbReference>
<feature type="region of interest" description="Disordered" evidence="8">
    <location>
        <begin position="288"/>
        <end position="316"/>
    </location>
</feature>
<feature type="domain" description="ABC transmembrane type-1" evidence="9">
    <location>
        <begin position="72"/>
        <end position="264"/>
    </location>
</feature>
<protein>
    <submittedName>
        <fullName evidence="10">ABC transporter permease subunit</fullName>
    </submittedName>
</protein>
<sequence>MKASSTLTVITVLKGRRRRPERGSGHGVAHGVPAALLVPAAVALALVALPLAGTLARAPWPSLAGADVLGALRFPLVTSALATLACLPLGVPLAWVLARTRMRGERVVRALVTAPVVLPPAAALVAVPLVASPGGGWAGASLRPGTAGFVLAQVFVGLPFVVIGVERALRAGDPRLEETAALLGASRWTVFRRVTLPSAAPGIAAGAVLCWARALGESGAALALAGNPVWGTPIAPPGLSPALGSPAAVALSLALVTVSVAVLAGLRGHWMGTPGGVGVPRAWVGAPGGGTAAGARRGAPGGQAVPDPPARAEAGP</sequence>
<dbReference type="EMBL" id="QOIL01000019">
    <property type="protein sequence ID" value="RCG26573.1"/>
    <property type="molecule type" value="Genomic_DNA"/>
</dbReference>
<dbReference type="PANTHER" id="PTHR30183">
    <property type="entry name" value="MOLYBDENUM TRANSPORT SYSTEM PERMEASE PROTEIN MODB"/>
    <property type="match status" value="1"/>
</dbReference>
<dbReference type="GO" id="GO:0055085">
    <property type="term" value="P:transmembrane transport"/>
    <property type="evidence" value="ECO:0007669"/>
    <property type="project" value="InterPro"/>
</dbReference>
<feature type="transmembrane region" description="Helical" evidence="7">
    <location>
        <begin position="72"/>
        <end position="98"/>
    </location>
</feature>
<evidence type="ECO:0000256" key="5">
    <source>
        <dbReference type="ARBA" id="ARBA00022989"/>
    </source>
</evidence>
<feature type="transmembrane region" description="Helical" evidence="7">
    <location>
        <begin position="27"/>
        <end position="52"/>
    </location>
</feature>
<evidence type="ECO:0000313" key="11">
    <source>
        <dbReference type="Proteomes" id="UP000253094"/>
    </source>
</evidence>
<dbReference type="InterPro" id="IPR000515">
    <property type="entry name" value="MetI-like"/>
</dbReference>
<gene>
    <name evidence="10" type="ORF">DQ384_29530</name>
</gene>
<evidence type="ECO:0000256" key="4">
    <source>
        <dbReference type="ARBA" id="ARBA00022692"/>
    </source>
</evidence>
<accession>A0A367F886</accession>
<evidence type="ECO:0000256" key="1">
    <source>
        <dbReference type="ARBA" id="ARBA00004651"/>
    </source>
</evidence>
<dbReference type="Gene3D" id="1.10.3720.10">
    <property type="entry name" value="MetI-like"/>
    <property type="match status" value="1"/>
</dbReference>
<dbReference type="InterPro" id="IPR035906">
    <property type="entry name" value="MetI-like_sf"/>
</dbReference>
<keyword evidence="3" id="KW-1003">Cell membrane</keyword>
<dbReference type="SUPFAM" id="SSF161098">
    <property type="entry name" value="MetI-like"/>
    <property type="match status" value="1"/>
</dbReference>
<keyword evidence="2 7" id="KW-0813">Transport</keyword>
<dbReference type="RefSeq" id="WP_114032145.1">
    <property type="nucleotide sequence ID" value="NZ_QOIL01000019.1"/>
</dbReference>
<keyword evidence="4 7" id="KW-0812">Transmembrane</keyword>
<dbReference type="CDD" id="cd06261">
    <property type="entry name" value="TM_PBP2"/>
    <property type="match status" value="1"/>
</dbReference>
<evidence type="ECO:0000313" key="10">
    <source>
        <dbReference type="EMBL" id="RCG26573.1"/>
    </source>
</evidence>
<dbReference type="GO" id="GO:0005886">
    <property type="term" value="C:plasma membrane"/>
    <property type="evidence" value="ECO:0007669"/>
    <property type="project" value="UniProtKB-SubCell"/>
</dbReference>
<keyword evidence="5 7" id="KW-1133">Transmembrane helix</keyword>
<evidence type="ECO:0000256" key="3">
    <source>
        <dbReference type="ARBA" id="ARBA00022475"/>
    </source>
</evidence>
<comment type="similarity">
    <text evidence="7">Belongs to the binding-protein-dependent transport system permease family.</text>
</comment>
<name>A0A367F886_9ACTN</name>
<dbReference type="OrthoDB" id="9774448at2"/>
<evidence type="ECO:0000256" key="8">
    <source>
        <dbReference type="SAM" id="MobiDB-lite"/>
    </source>
</evidence>
<feature type="transmembrane region" description="Helical" evidence="7">
    <location>
        <begin position="190"/>
        <end position="214"/>
    </location>
</feature>
<evidence type="ECO:0000259" key="9">
    <source>
        <dbReference type="PROSITE" id="PS50928"/>
    </source>
</evidence>
<reference evidence="10 11" key="1">
    <citation type="submission" date="2018-06" db="EMBL/GenBank/DDBJ databases">
        <title>Sphaerisporangium craniellae sp. nov., isolated from a marine sponge in the South China Sea.</title>
        <authorList>
            <person name="Li L."/>
        </authorList>
    </citation>
    <scope>NUCLEOTIDE SEQUENCE [LARGE SCALE GENOMIC DNA]</scope>
    <source>
        <strain evidence="10 11">CCTCC AA 208026</strain>
    </source>
</reference>
<feature type="transmembrane region" description="Helical" evidence="7">
    <location>
        <begin position="150"/>
        <end position="169"/>
    </location>
</feature>
<dbReference type="PANTHER" id="PTHR30183:SF3">
    <property type="entry name" value="MOLYBDENUM TRANSPORT SYSTEM PERMEASE PROTEIN MODB"/>
    <property type="match status" value="1"/>
</dbReference>
<comment type="subcellular location">
    <subcellularLocation>
        <location evidence="1 7">Cell membrane</location>
        <topology evidence="1 7">Multi-pass membrane protein</topology>
    </subcellularLocation>
</comment>
<dbReference type="Proteomes" id="UP000253094">
    <property type="component" value="Unassembled WGS sequence"/>
</dbReference>
<dbReference type="PROSITE" id="PS50928">
    <property type="entry name" value="ABC_TM1"/>
    <property type="match status" value="1"/>
</dbReference>